<feature type="compositionally biased region" description="Low complexity" evidence="1">
    <location>
        <begin position="8"/>
        <end position="21"/>
    </location>
</feature>
<dbReference type="InterPro" id="IPR002347">
    <property type="entry name" value="SDR_fam"/>
</dbReference>
<dbReference type="PANTHER" id="PTHR48476:SF1">
    <property type="entry name" value="SHORT-CHAIN DEHYDROGENASE TIC 32, CHLOROPLASTIC-LIKE"/>
    <property type="match status" value="1"/>
</dbReference>
<evidence type="ECO:0000256" key="1">
    <source>
        <dbReference type="SAM" id="MobiDB-lite"/>
    </source>
</evidence>
<evidence type="ECO:0000313" key="3">
    <source>
        <dbReference type="Proteomes" id="UP000886520"/>
    </source>
</evidence>
<dbReference type="CDD" id="cd05327">
    <property type="entry name" value="retinol-DH_like_SDR_c_like"/>
    <property type="match status" value="1"/>
</dbReference>
<keyword evidence="3" id="KW-1185">Reference proteome</keyword>
<sequence>MGWLFGKSASPSRSSGFSSSSTAEEVTHGIDASHLTAIVTGASSGVGAETARVLAMRGAQVVMAVRSVSSGEAVKQSTLQETSNARVHVLQLNLSSMASVRKFASEFQALNLHLNILINNAGVMACPFELSADGIELQFATNHIGHFLLTELVLDNMKRTAQESGIEGRIVIFLNNKSGYNSWLAYGQSKLANVLHAKELTRRFQEEGVCIIANALHPGVIMTGLQKHSILAGKVAPFLVPFIMKTIPQGTATQCLLALHPFVKGVSGKYFVNCNESTPSGNENNPDGRSSLSVAMAHVAFMSKDQLCASDKTCSVKLAFADFKFRRAVLSKDLGILLCRITPYKAAH</sequence>
<dbReference type="PRINTS" id="PR00081">
    <property type="entry name" value="GDHRDH"/>
</dbReference>
<proteinExistence type="predicted"/>
<comment type="caution">
    <text evidence="2">The sequence shown here is derived from an EMBL/GenBank/DDBJ whole genome shotgun (WGS) entry which is preliminary data.</text>
</comment>
<gene>
    <name evidence="2" type="ORF">GOP47_0017721</name>
</gene>
<organism evidence="2 3">
    <name type="scientific">Adiantum capillus-veneris</name>
    <name type="common">Maidenhair fern</name>
    <dbReference type="NCBI Taxonomy" id="13818"/>
    <lineage>
        <taxon>Eukaryota</taxon>
        <taxon>Viridiplantae</taxon>
        <taxon>Streptophyta</taxon>
        <taxon>Embryophyta</taxon>
        <taxon>Tracheophyta</taxon>
        <taxon>Polypodiopsida</taxon>
        <taxon>Polypodiidae</taxon>
        <taxon>Polypodiales</taxon>
        <taxon>Pteridineae</taxon>
        <taxon>Pteridaceae</taxon>
        <taxon>Vittarioideae</taxon>
        <taxon>Adiantum</taxon>
    </lineage>
</organism>
<reference evidence="2" key="1">
    <citation type="submission" date="2021-01" db="EMBL/GenBank/DDBJ databases">
        <title>Adiantum capillus-veneris genome.</title>
        <authorList>
            <person name="Fang Y."/>
            <person name="Liao Q."/>
        </authorList>
    </citation>
    <scope>NUCLEOTIDE SEQUENCE</scope>
    <source>
        <strain evidence="2">H3</strain>
        <tissue evidence="2">Leaf</tissue>
    </source>
</reference>
<dbReference type="EMBL" id="JABFUD020000017">
    <property type="protein sequence ID" value="KAI5067193.1"/>
    <property type="molecule type" value="Genomic_DNA"/>
</dbReference>
<dbReference type="InterPro" id="IPR036291">
    <property type="entry name" value="NAD(P)-bd_dom_sf"/>
</dbReference>
<protein>
    <submittedName>
        <fullName evidence="2">Uncharacterized protein</fullName>
    </submittedName>
</protein>
<dbReference type="SUPFAM" id="SSF51735">
    <property type="entry name" value="NAD(P)-binding Rossmann-fold domains"/>
    <property type="match status" value="1"/>
</dbReference>
<dbReference type="Proteomes" id="UP000886520">
    <property type="component" value="Chromosome 17"/>
</dbReference>
<dbReference type="PANTHER" id="PTHR48476">
    <property type="entry name" value="SHORT-CHAIN DEHYDROGENASE TIC 32, CHLOROPLASTIC-LIKE"/>
    <property type="match status" value="1"/>
</dbReference>
<dbReference type="Gene3D" id="3.40.50.720">
    <property type="entry name" value="NAD(P)-binding Rossmann-like Domain"/>
    <property type="match status" value="1"/>
</dbReference>
<dbReference type="AlphaFoldDB" id="A0A9D4Z9G1"/>
<name>A0A9D4Z9G1_ADICA</name>
<evidence type="ECO:0000313" key="2">
    <source>
        <dbReference type="EMBL" id="KAI5067193.1"/>
    </source>
</evidence>
<accession>A0A9D4Z9G1</accession>
<feature type="region of interest" description="Disordered" evidence="1">
    <location>
        <begin position="1"/>
        <end position="21"/>
    </location>
</feature>
<dbReference type="InterPro" id="IPR055280">
    <property type="entry name" value="TIC32"/>
</dbReference>
<dbReference type="OrthoDB" id="191139at2759"/>
<dbReference type="Pfam" id="PF00106">
    <property type="entry name" value="adh_short"/>
    <property type="match status" value="1"/>
</dbReference>